<evidence type="ECO:0000313" key="3">
    <source>
        <dbReference type="Proteomes" id="UP000324222"/>
    </source>
</evidence>
<accession>A0A5B7FQ84</accession>
<feature type="compositionally biased region" description="Low complexity" evidence="1">
    <location>
        <begin position="38"/>
        <end position="47"/>
    </location>
</feature>
<keyword evidence="3" id="KW-1185">Reference proteome</keyword>
<dbReference type="AlphaFoldDB" id="A0A5B7FQ84"/>
<name>A0A5B7FQ84_PORTR</name>
<reference evidence="2 3" key="1">
    <citation type="submission" date="2019-05" db="EMBL/GenBank/DDBJ databases">
        <title>Another draft genome of Portunus trituberculatus and its Hox gene families provides insights of decapod evolution.</title>
        <authorList>
            <person name="Jeong J.-H."/>
            <person name="Song I."/>
            <person name="Kim S."/>
            <person name="Choi T."/>
            <person name="Kim D."/>
            <person name="Ryu S."/>
            <person name="Kim W."/>
        </authorList>
    </citation>
    <scope>NUCLEOTIDE SEQUENCE [LARGE SCALE GENOMIC DNA]</scope>
    <source>
        <tissue evidence="2">Muscle</tissue>
    </source>
</reference>
<comment type="caution">
    <text evidence="2">The sequence shown here is derived from an EMBL/GenBank/DDBJ whole genome shotgun (WGS) entry which is preliminary data.</text>
</comment>
<feature type="region of interest" description="Disordered" evidence="1">
    <location>
        <begin position="25"/>
        <end position="47"/>
    </location>
</feature>
<dbReference type="Proteomes" id="UP000324222">
    <property type="component" value="Unassembled WGS sequence"/>
</dbReference>
<proteinExistence type="predicted"/>
<evidence type="ECO:0000256" key="1">
    <source>
        <dbReference type="SAM" id="MobiDB-lite"/>
    </source>
</evidence>
<protein>
    <submittedName>
        <fullName evidence="2">Uncharacterized protein</fullName>
    </submittedName>
</protein>
<dbReference type="EMBL" id="VSRR010007634">
    <property type="protein sequence ID" value="MPC47243.1"/>
    <property type="molecule type" value="Genomic_DNA"/>
</dbReference>
<gene>
    <name evidence="2" type="ORF">E2C01_040984</name>
</gene>
<evidence type="ECO:0000313" key="2">
    <source>
        <dbReference type="EMBL" id="MPC47243.1"/>
    </source>
</evidence>
<sequence>MVLVLVKDEKGSGINALMGCVGCRVGAGRRRPPPPPRGTRLPNTPLLPRLSLPGLALGKRHRASLYPSLPL</sequence>
<organism evidence="2 3">
    <name type="scientific">Portunus trituberculatus</name>
    <name type="common">Swimming crab</name>
    <name type="synonym">Neptunus trituberculatus</name>
    <dbReference type="NCBI Taxonomy" id="210409"/>
    <lineage>
        <taxon>Eukaryota</taxon>
        <taxon>Metazoa</taxon>
        <taxon>Ecdysozoa</taxon>
        <taxon>Arthropoda</taxon>
        <taxon>Crustacea</taxon>
        <taxon>Multicrustacea</taxon>
        <taxon>Malacostraca</taxon>
        <taxon>Eumalacostraca</taxon>
        <taxon>Eucarida</taxon>
        <taxon>Decapoda</taxon>
        <taxon>Pleocyemata</taxon>
        <taxon>Brachyura</taxon>
        <taxon>Eubrachyura</taxon>
        <taxon>Portunoidea</taxon>
        <taxon>Portunidae</taxon>
        <taxon>Portuninae</taxon>
        <taxon>Portunus</taxon>
    </lineage>
</organism>